<comment type="caution">
    <text evidence="1">The sequence shown here is derived from an EMBL/GenBank/DDBJ whole genome shotgun (WGS) entry which is preliminary data.</text>
</comment>
<dbReference type="EMBL" id="JAVRFF010000039">
    <property type="protein sequence ID" value="MDT0476227.1"/>
    <property type="molecule type" value="Genomic_DNA"/>
</dbReference>
<gene>
    <name evidence="1" type="ORF">RM863_29290</name>
</gene>
<name>A0ABU2USH6_9ACTN</name>
<dbReference type="RefSeq" id="WP_311636944.1">
    <property type="nucleotide sequence ID" value="NZ_JAVRFF010000039.1"/>
</dbReference>
<protein>
    <submittedName>
        <fullName evidence="1">DUF6221 family protein</fullName>
    </submittedName>
</protein>
<reference evidence="1" key="1">
    <citation type="submission" date="2024-05" db="EMBL/GenBank/DDBJ databases">
        <title>30 novel species of actinomycetes from the DSMZ collection.</title>
        <authorList>
            <person name="Nouioui I."/>
        </authorList>
    </citation>
    <scope>NUCLEOTIDE SEQUENCE</scope>
    <source>
        <strain evidence="1">DSM 41014</strain>
    </source>
</reference>
<proteinExistence type="predicted"/>
<evidence type="ECO:0000313" key="1">
    <source>
        <dbReference type="EMBL" id="MDT0476227.1"/>
    </source>
</evidence>
<organism evidence="1 2">
    <name type="scientific">Streptomyces hintoniae</name>
    <dbReference type="NCBI Taxonomy" id="3075521"/>
    <lineage>
        <taxon>Bacteria</taxon>
        <taxon>Bacillati</taxon>
        <taxon>Actinomycetota</taxon>
        <taxon>Actinomycetes</taxon>
        <taxon>Kitasatosporales</taxon>
        <taxon>Streptomycetaceae</taxon>
        <taxon>Streptomyces</taxon>
    </lineage>
</organism>
<dbReference type="Pfam" id="PF19730">
    <property type="entry name" value="DUF6221"/>
    <property type="match status" value="1"/>
</dbReference>
<accession>A0ABU2USH6</accession>
<evidence type="ECO:0000313" key="2">
    <source>
        <dbReference type="Proteomes" id="UP001180489"/>
    </source>
</evidence>
<dbReference type="Proteomes" id="UP001180489">
    <property type="component" value="Unassembled WGS sequence"/>
</dbReference>
<dbReference type="InterPro" id="IPR046193">
    <property type="entry name" value="DUF6221"/>
</dbReference>
<sequence>MDDLLEWLRAQLAEDERIARAADPELSNIFSRVEVFDSEMAADERHVMLHNPARVLREIDAKRRVLARHHAAPVPPGSEQMAEFPYCAAHAYTQPDGVIVYPVELKNCPERRLLALPYADRPGYREEWRP</sequence>
<keyword evidence="2" id="KW-1185">Reference proteome</keyword>